<feature type="domain" description="Tripartite ATP-independent periplasmic transporters DctQ component" evidence="10">
    <location>
        <begin position="43"/>
        <end position="201"/>
    </location>
</feature>
<proteinExistence type="inferred from homology"/>
<comment type="caution">
    <text evidence="11">The sequence shown here is derived from an EMBL/GenBank/DDBJ whole genome shotgun (WGS) entry which is preliminary data.</text>
</comment>
<keyword evidence="12" id="KW-1185">Reference proteome</keyword>
<evidence type="ECO:0000256" key="6">
    <source>
        <dbReference type="ARBA" id="ARBA00022989"/>
    </source>
</evidence>
<dbReference type="PANTHER" id="PTHR35011">
    <property type="entry name" value="2,3-DIKETO-L-GULONATE TRAP TRANSPORTER SMALL PERMEASE PROTEIN YIAM"/>
    <property type="match status" value="1"/>
</dbReference>
<protein>
    <recommendedName>
        <fullName evidence="9">TRAP transporter small permease protein</fullName>
    </recommendedName>
</protein>
<feature type="transmembrane region" description="Helical" evidence="9">
    <location>
        <begin position="36"/>
        <end position="57"/>
    </location>
</feature>
<dbReference type="GO" id="GO:0022857">
    <property type="term" value="F:transmembrane transporter activity"/>
    <property type="evidence" value="ECO:0007669"/>
    <property type="project" value="UniProtKB-UniRule"/>
</dbReference>
<evidence type="ECO:0000256" key="4">
    <source>
        <dbReference type="ARBA" id="ARBA00022519"/>
    </source>
</evidence>
<keyword evidence="4 9" id="KW-0997">Cell inner membrane</keyword>
<dbReference type="GO" id="GO:0005886">
    <property type="term" value="C:plasma membrane"/>
    <property type="evidence" value="ECO:0007669"/>
    <property type="project" value="UniProtKB-SubCell"/>
</dbReference>
<evidence type="ECO:0000256" key="2">
    <source>
        <dbReference type="ARBA" id="ARBA00022448"/>
    </source>
</evidence>
<keyword evidence="3" id="KW-1003">Cell membrane</keyword>
<feature type="transmembrane region" description="Helical" evidence="9">
    <location>
        <begin position="63"/>
        <end position="84"/>
    </location>
</feature>
<name>A0A4R6VKH4_9HYPH</name>
<dbReference type="InterPro" id="IPR055348">
    <property type="entry name" value="DctQ"/>
</dbReference>
<comment type="subunit">
    <text evidence="9">The complex comprises the extracytoplasmic solute receptor protein and the two transmembrane proteins.</text>
</comment>
<evidence type="ECO:0000256" key="5">
    <source>
        <dbReference type="ARBA" id="ARBA00022692"/>
    </source>
</evidence>
<dbReference type="Proteomes" id="UP000295391">
    <property type="component" value="Unassembled WGS sequence"/>
</dbReference>
<dbReference type="AlphaFoldDB" id="A0A4R6VKH4"/>
<dbReference type="RefSeq" id="WP_133573796.1">
    <property type="nucleotide sequence ID" value="NZ_SNYR01000003.1"/>
</dbReference>
<organism evidence="11 12">
    <name type="scientific">Maritalea mobilis</name>
    <dbReference type="NCBI Taxonomy" id="483324"/>
    <lineage>
        <taxon>Bacteria</taxon>
        <taxon>Pseudomonadati</taxon>
        <taxon>Pseudomonadota</taxon>
        <taxon>Alphaproteobacteria</taxon>
        <taxon>Hyphomicrobiales</taxon>
        <taxon>Devosiaceae</taxon>
        <taxon>Maritalea</taxon>
    </lineage>
</organism>
<feature type="transmembrane region" description="Helical" evidence="9">
    <location>
        <begin position="175"/>
        <end position="197"/>
    </location>
</feature>
<feature type="transmembrane region" description="Helical" evidence="9">
    <location>
        <begin position="6"/>
        <end position="24"/>
    </location>
</feature>
<keyword evidence="6 9" id="KW-1133">Transmembrane helix</keyword>
<comment type="subcellular location">
    <subcellularLocation>
        <location evidence="1 9">Cell inner membrane</location>
        <topology evidence="1 9">Multi-pass membrane protein</topology>
    </subcellularLocation>
</comment>
<comment type="similarity">
    <text evidence="8 9">Belongs to the TRAP transporter small permease family.</text>
</comment>
<evidence type="ECO:0000313" key="11">
    <source>
        <dbReference type="EMBL" id="TDQ62128.1"/>
    </source>
</evidence>
<dbReference type="Pfam" id="PF04290">
    <property type="entry name" value="DctQ"/>
    <property type="match status" value="1"/>
</dbReference>
<gene>
    <name evidence="11" type="ORF">ATL17_3234</name>
</gene>
<evidence type="ECO:0000256" key="7">
    <source>
        <dbReference type="ARBA" id="ARBA00023136"/>
    </source>
</evidence>
<keyword evidence="2 9" id="KW-0813">Transport</keyword>
<sequence>MAAYWLYGIIAVLIAAIFLAERKYPEVISNLEENILALLLAAITLVSFVQVVLRYGFNSGFGGALQLTRILFAWMILIGMSYGVKMGSHLGVDAFVRMLPKRGLRIAALFGAACTALYAIILLNADWLGIFGANGKGGAMTYWSKMFQLQLGLEDLKYPTFMVDQFGWPERVQRWVAYLILPISLALLAFRSIEAFVQIFKGERDLMIAGHEAEDLVAENKDALKEAN</sequence>
<evidence type="ECO:0000313" key="12">
    <source>
        <dbReference type="Proteomes" id="UP000295391"/>
    </source>
</evidence>
<keyword evidence="7 9" id="KW-0472">Membrane</keyword>
<accession>A0A4R6VKH4</accession>
<evidence type="ECO:0000259" key="10">
    <source>
        <dbReference type="Pfam" id="PF04290"/>
    </source>
</evidence>
<dbReference type="EMBL" id="SNYR01000003">
    <property type="protein sequence ID" value="TDQ62128.1"/>
    <property type="molecule type" value="Genomic_DNA"/>
</dbReference>
<dbReference type="InterPro" id="IPR007387">
    <property type="entry name" value="TRAP_DctQ"/>
</dbReference>
<dbReference type="PANTHER" id="PTHR35011:SF2">
    <property type="entry name" value="2,3-DIKETO-L-GULONATE TRAP TRANSPORTER SMALL PERMEASE PROTEIN YIAM"/>
    <property type="match status" value="1"/>
</dbReference>
<dbReference type="GO" id="GO:0015740">
    <property type="term" value="P:C4-dicarboxylate transport"/>
    <property type="evidence" value="ECO:0007669"/>
    <property type="project" value="TreeGrafter"/>
</dbReference>
<evidence type="ECO:0000256" key="1">
    <source>
        <dbReference type="ARBA" id="ARBA00004429"/>
    </source>
</evidence>
<reference evidence="11 12" key="1">
    <citation type="submission" date="2019-03" db="EMBL/GenBank/DDBJ databases">
        <title>Genomic Encyclopedia of Type Strains, Phase III (KMG-III): the genomes of soil and plant-associated and newly described type strains.</title>
        <authorList>
            <person name="Whitman W."/>
        </authorList>
    </citation>
    <scope>NUCLEOTIDE SEQUENCE [LARGE SCALE GENOMIC DNA]</scope>
    <source>
        <strain evidence="11 12">CGMCC 1.7002</strain>
    </source>
</reference>
<evidence type="ECO:0000256" key="9">
    <source>
        <dbReference type="RuleBase" id="RU369079"/>
    </source>
</evidence>
<comment type="caution">
    <text evidence="9">Lacks conserved residue(s) required for the propagation of feature annotation.</text>
</comment>
<evidence type="ECO:0000256" key="3">
    <source>
        <dbReference type="ARBA" id="ARBA00022475"/>
    </source>
</evidence>
<comment type="function">
    <text evidence="9">Part of the tripartite ATP-independent periplasmic (TRAP) transport system.</text>
</comment>
<feature type="transmembrane region" description="Helical" evidence="9">
    <location>
        <begin position="104"/>
        <end position="123"/>
    </location>
</feature>
<dbReference type="OrthoDB" id="7843639at2"/>
<evidence type="ECO:0000256" key="8">
    <source>
        <dbReference type="ARBA" id="ARBA00038436"/>
    </source>
</evidence>
<keyword evidence="5 9" id="KW-0812">Transmembrane</keyword>